<feature type="binding site" evidence="3">
    <location>
        <begin position="384"/>
        <end position="391"/>
    </location>
    <ligand>
        <name>ATP</name>
        <dbReference type="ChEBI" id="CHEBI:30616"/>
    </ligand>
</feature>
<dbReference type="GO" id="GO:0005524">
    <property type="term" value="F:ATP binding"/>
    <property type="evidence" value="ECO:0007669"/>
    <property type="project" value="UniProtKB-UniRule"/>
</dbReference>
<keyword evidence="7" id="KW-0132">Cell division</keyword>
<dbReference type="RefSeq" id="WP_132672979.1">
    <property type="nucleotide sequence ID" value="NZ_SMKS01000006.1"/>
</dbReference>
<dbReference type="EMBL" id="SMKS01000006">
    <property type="protein sequence ID" value="TDD08589.1"/>
    <property type="molecule type" value="Genomic_DNA"/>
</dbReference>
<name>A0A4R4VRP4_9PSEU</name>
<evidence type="ECO:0000259" key="6">
    <source>
        <dbReference type="PROSITE" id="PS50901"/>
    </source>
</evidence>
<evidence type="ECO:0000256" key="5">
    <source>
        <dbReference type="SAM" id="MobiDB-lite"/>
    </source>
</evidence>
<evidence type="ECO:0000256" key="2">
    <source>
        <dbReference type="ARBA" id="ARBA00022840"/>
    </source>
</evidence>
<comment type="caution">
    <text evidence="7">The sequence shown here is derived from an EMBL/GenBank/DDBJ whole genome shotgun (WGS) entry which is preliminary data.</text>
</comment>
<dbReference type="Proteomes" id="UP000295674">
    <property type="component" value="Unassembled WGS sequence"/>
</dbReference>
<sequence>MTEQPQTHKPTGNEHQAEEQARVLRFPSERLNHDQTQAKAEAEAGAETQVIDGELVDDDRDQAAQVDQAQTEAGSSLIRREKREPVLPGWASSVEEFRETAKWAVSYAGHTLAFHAVRCPVYLARILIRVPQGTLRLLRGFLRWVTDAEGRPVRHAAADRADAAEYLRLSGQRDSRVRGRVYTTVGLGAAALAAFFLGREFLPEIVQYAIVAGALGTVGWLGAPADQPIASRAVEATKVPKLTSNAVEIALAALGISGINQAMGKGGEGIGFPKPISRDGKGWRADVDLPHGVTPGDIMDRREKLASGLRRPLGCVWPEADNGEHAGRLILWVGDQDMRKAKQPAWALRKGVRVDLFQPQPFGTDQRGRWVDLRLMFTSVAIGAIPRMGKTFALRELLLIAALDPRAELHTYDLKGTGDLDPLEKVTHAHGVGDDDEEIEKAISDLRKLRDELRRRAKLIRDLAKQGLAPENKVTPELAGKKSLGLHPIVIGVDECQVWFEHPDHGEEFEAICTDLVKRGPALGIIIMLATQRPDAKSLPTGISANVSTRFCLKVQGQTENDMVLGTSKYKQGVRATTFAWADKGIGYLVGEGSDAQIVRTVAGLDGPASEKVAAYARTLREQAGTLTGHAIGEAPEVDESVSKKDTLLEDILAVVGETEKKVWNERVIARLYELRPEVYGTYRESADLTAALKRHGIRTAQVWGTTDDNKGASRIGITHADIAQEVAERNRREGSG</sequence>
<reference evidence="7 8" key="1">
    <citation type="submission" date="2019-03" db="EMBL/GenBank/DDBJ databases">
        <title>Draft genome sequences of novel Actinobacteria.</title>
        <authorList>
            <person name="Sahin N."/>
            <person name="Ay H."/>
            <person name="Saygin H."/>
        </authorList>
    </citation>
    <scope>NUCLEOTIDE SEQUENCE [LARGE SCALE GENOMIC DNA]</scope>
    <source>
        <strain evidence="7 8">16K309</strain>
    </source>
</reference>
<dbReference type="InterPro" id="IPR050206">
    <property type="entry name" value="FtsK/SpoIIIE/SftA"/>
</dbReference>
<evidence type="ECO:0000256" key="3">
    <source>
        <dbReference type="PROSITE-ProRule" id="PRU00289"/>
    </source>
</evidence>
<gene>
    <name evidence="7" type="ORF">E1181_06465</name>
</gene>
<feature type="coiled-coil region" evidence="4">
    <location>
        <begin position="432"/>
        <end position="466"/>
    </location>
</feature>
<dbReference type="OrthoDB" id="3315716at2"/>
<feature type="region of interest" description="Disordered" evidence="5">
    <location>
        <begin position="1"/>
        <end position="49"/>
    </location>
</feature>
<dbReference type="SUPFAM" id="SSF52540">
    <property type="entry name" value="P-loop containing nucleoside triphosphate hydrolases"/>
    <property type="match status" value="1"/>
</dbReference>
<keyword evidence="8" id="KW-1185">Reference proteome</keyword>
<protein>
    <submittedName>
        <fullName evidence="7">Cell division protein FtsK</fullName>
    </submittedName>
</protein>
<dbReference type="PROSITE" id="PS50901">
    <property type="entry name" value="FTSK"/>
    <property type="match status" value="1"/>
</dbReference>
<dbReference type="InterPro" id="IPR002543">
    <property type="entry name" value="FtsK_dom"/>
</dbReference>
<dbReference type="Gene3D" id="3.40.50.300">
    <property type="entry name" value="P-loop containing nucleotide triphosphate hydrolases"/>
    <property type="match status" value="1"/>
</dbReference>
<accession>A0A4R4VRP4</accession>
<evidence type="ECO:0000313" key="8">
    <source>
        <dbReference type="Proteomes" id="UP000295674"/>
    </source>
</evidence>
<evidence type="ECO:0000256" key="4">
    <source>
        <dbReference type="SAM" id="Coils"/>
    </source>
</evidence>
<dbReference type="PANTHER" id="PTHR22683:SF41">
    <property type="entry name" value="DNA TRANSLOCASE FTSK"/>
    <property type="match status" value="1"/>
</dbReference>
<evidence type="ECO:0000313" key="7">
    <source>
        <dbReference type="EMBL" id="TDD08589.1"/>
    </source>
</evidence>
<dbReference type="AlphaFoldDB" id="A0A4R4VRP4"/>
<proteinExistence type="predicted"/>
<dbReference type="GO" id="GO:0003677">
    <property type="term" value="F:DNA binding"/>
    <property type="evidence" value="ECO:0007669"/>
    <property type="project" value="InterPro"/>
</dbReference>
<keyword evidence="2 3" id="KW-0067">ATP-binding</keyword>
<keyword evidence="7" id="KW-0131">Cell cycle</keyword>
<evidence type="ECO:0000256" key="1">
    <source>
        <dbReference type="ARBA" id="ARBA00022741"/>
    </source>
</evidence>
<dbReference type="InterPro" id="IPR027417">
    <property type="entry name" value="P-loop_NTPase"/>
</dbReference>
<feature type="domain" description="FtsK" evidence="6">
    <location>
        <begin position="366"/>
        <end position="562"/>
    </location>
</feature>
<feature type="compositionally biased region" description="Basic and acidic residues" evidence="5">
    <location>
        <begin position="11"/>
        <end position="33"/>
    </location>
</feature>
<keyword evidence="4" id="KW-0175">Coiled coil</keyword>
<dbReference type="GO" id="GO:0051301">
    <property type="term" value="P:cell division"/>
    <property type="evidence" value="ECO:0007669"/>
    <property type="project" value="UniProtKB-KW"/>
</dbReference>
<keyword evidence="1 3" id="KW-0547">Nucleotide-binding</keyword>
<feature type="compositionally biased region" description="Polar residues" evidence="5">
    <location>
        <begin position="1"/>
        <end position="10"/>
    </location>
</feature>
<organism evidence="7 8">
    <name type="scientific">Saccharopolyspora terrae</name>
    <dbReference type="NCBI Taxonomy" id="2530384"/>
    <lineage>
        <taxon>Bacteria</taxon>
        <taxon>Bacillati</taxon>
        <taxon>Actinomycetota</taxon>
        <taxon>Actinomycetes</taxon>
        <taxon>Pseudonocardiales</taxon>
        <taxon>Pseudonocardiaceae</taxon>
        <taxon>Saccharopolyspora</taxon>
    </lineage>
</organism>
<dbReference type="PANTHER" id="PTHR22683">
    <property type="entry name" value="SPORULATION PROTEIN RELATED"/>
    <property type="match status" value="1"/>
</dbReference>